<proteinExistence type="predicted"/>
<accession>A0ABV7UMT9</accession>
<sequence>VNRTPQMGAWVLIRESWYKDARVERERKAHPLAAQQPSAELNQAGKADPHDIRNTGGKPSPNVTLLCKFVSSNSIHFSKGDHTIHITKQDGWIITHDAFSLPHAKWFGGASIFISRHSGHAEVKYDLGERVEIVPGECRRSDGPKF</sequence>
<evidence type="ECO:0000313" key="3">
    <source>
        <dbReference type="Proteomes" id="UP001595704"/>
    </source>
</evidence>
<dbReference type="RefSeq" id="WP_376853184.1">
    <property type="nucleotide sequence ID" value="NZ_JBHRYC010000108.1"/>
</dbReference>
<evidence type="ECO:0000313" key="2">
    <source>
        <dbReference type="EMBL" id="MFC3639877.1"/>
    </source>
</evidence>
<feature type="non-terminal residue" evidence="2">
    <location>
        <position position="1"/>
    </location>
</feature>
<gene>
    <name evidence="2" type="ORF">ACFONL_21275</name>
</gene>
<protein>
    <submittedName>
        <fullName evidence="2">Uncharacterized protein</fullName>
    </submittedName>
</protein>
<dbReference type="Proteomes" id="UP001595704">
    <property type="component" value="Unassembled WGS sequence"/>
</dbReference>
<evidence type="ECO:0000256" key="1">
    <source>
        <dbReference type="SAM" id="MobiDB-lite"/>
    </source>
</evidence>
<keyword evidence="3" id="KW-1185">Reference proteome</keyword>
<name>A0ABV7UMT9_9HYPH</name>
<reference evidence="3" key="1">
    <citation type="journal article" date="2019" name="Int. J. Syst. Evol. Microbiol.">
        <title>The Global Catalogue of Microorganisms (GCM) 10K type strain sequencing project: providing services to taxonomists for standard genome sequencing and annotation.</title>
        <authorList>
            <consortium name="The Broad Institute Genomics Platform"/>
            <consortium name="The Broad Institute Genome Sequencing Center for Infectious Disease"/>
            <person name="Wu L."/>
            <person name="Ma J."/>
        </authorList>
    </citation>
    <scope>NUCLEOTIDE SEQUENCE [LARGE SCALE GENOMIC DNA]</scope>
    <source>
        <strain evidence="3">KCTC 42282</strain>
    </source>
</reference>
<dbReference type="EMBL" id="JBHRYC010000108">
    <property type="protein sequence ID" value="MFC3639877.1"/>
    <property type="molecule type" value="Genomic_DNA"/>
</dbReference>
<feature type="region of interest" description="Disordered" evidence="1">
    <location>
        <begin position="28"/>
        <end position="59"/>
    </location>
</feature>
<comment type="caution">
    <text evidence="2">The sequence shown here is derived from an EMBL/GenBank/DDBJ whole genome shotgun (WGS) entry which is preliminary data.</text>
</comment>
<organism evidence="2 3">
    <name type="scientific">Camelimonas fluminis</name>
    <dbReference type="NCBI Taxonomy" id="1576911"/>
    <lineage>
        <taxon>Bacteria</taxon>
        <taxon>Pseudomonadati</taxon>
        <taxon>Pseudomonadota</taxon>
        <taxon>Alphaproteobacteria</taxon>
        <taxon>Hyphomicrobiales</taxon>
        <taxon>Chelatococcaceae</taxon>
        <taxon>Camelimonas</taxon>
    </lineage>
</organism>